<feature type="transmembrane region" description="Helical" evidence="1">
    <location>
        <begin position="263"/>
        <end position="284"/>
    </location>
</feature>
<keyword evidence="3" id="KW-1185">Reference proteome</keyword>
<dbReference type="RefSeq" id="WP_189133456.1">
    <property type="nucleotide sequence ID" value="NZ_BMMS01000019.1"/>
</dbReference>
<keyword evidence="1" id="KW-1133">Transmembrane helix</keyword>
<gene>
    <name evidence="2" type="ORF">GCM10012280_43640</name>
</gene>
<dbReference type="Proteomes" id="UP000641932">
    <property type="component" value="Unassembled WGS sequence"/>
</dbReference>
<keyword evidence="1" id="KW-0812">Transmembrane</keyword>
<feature type="transmembrane region" description="Helical" evidence="1">
    <location>
        <begin position="213"/>
        <end position="235"/>
    </location>
</feature>
<feature type="transmembrane region" description="Helical" evidence="1">
    <location>
        <begin position="79"/>
        <end position="103"/>
    </location>
</feature>
<dbReference type="EMBL" id="BMMS01000019">
    <property type="protein sequence ID" value="GGO92752.1"/>
    <property type="molecule type" value="Genomic_DNA"/>
</dbReference>
<reference evidence="2" key="2">
    <citation type="submission" date="2020-09" db="EMBL/GenBank/DDBJ databases">
        <authorList>
            <person name="Sun Q."/>
            <person name="Zhou Y."/>
        </authorList>
    </citation>
    <scope>NUCLEOTIDE SEQUENCE</scope>
    <source>
        <strain evidence="2">CGMCC 4.7201</strain>
    </source>
</reference>
<reference evidence="2" key="1">
    <citation type="journal article" date="2014" name="Int. J. Syst. Evol. Microbiol.">
        <title>Complete genome sequence of Corynebacterium casei LMG S-19264T (=DSM 44701T), isolated from a smear-ripened cheese.</title>
        <authorList>
            <consortium name="US DOE Joint Genome Institute (JGI-PGF)"/>
            <person name="Walter F."/>
            <person name="Albersmeier A."/>
            <person name="Kalinowski J."/>
            <person name="Ruckert C."/>
        </authorList>
    </citation>
    <scope>NUCLEOTIDE SEQUENCE</scope>
    <source>
        <strain evidence="2">CGMCC 4.7201</strain>
    </source>
</reference>
<protein>
    <submittedName>
        <fullName evidence="2">ABC transporter</fullName>
    </submittedName>
</protein>
<evidence type="ECO:0000256" key="1">
    <source>
        <dbReference type="SAM" id="Phobius"/>
    </source>
</evidence>
<feature type="transmembrane region" description="Helical" evidence="1">
    <location>
        <begin position="181"/>
        <end position="206"/>
    </location>
</feature>
<evidence type="ECO:0000313" key="2">
    <source>
        <dbReference type="EMBL" id="GGO92752.1"/>
    </source>
</evidence>
<organism evidence="2 3">
    <name type="scientific">Wenjunlia tyrosinilytica</name>
    <dbReference type="NCBI Taxonomy" id="1544741"/>
    <lineage>
        <taxon>Bacteria</taxon>
        <taxon>Bacillati</taxon>
        <taxon>Actinomycetota</taxon>
        <taxon>Actinomycetes</taxon>
        <taxon>Kitasatosporales</taxon>
        <taxon>Streptomycetaceae</taxon>
        <taxon>Wenjunlia</taxon>
    </lineage>
</organism>
<comment type="caution">
    <text evidence="2">The sequence shown here is derived from an EMBL/GenBank/DDBJ whole genome shotgun (WGS) entry which is preliminary data.</text>
</comment>
<name>A0A918DZ38_9ACTN</name>
<proteinExistence type="predicted"/>
<keyword evidence="1" id="KW-0472">Membrane</keyword>
<feature type="transmembrane region" description="Helical" evidence="1">
    <location>
        <begin position="48"/>
        <end position="67"/>
    </location>
</feature>
<feature type="transmembrane region" description="Helical" evidence="1">
    <location>
        <begin position="124"/>
        <end position="150"/>
    </location>
</feature>
<dbReference type="Pfam" id="PF12730">
    <property type="entry name" value="ABC2_membrane_4"/>
    <property type="match status" value="1"/>
</dbReference>
<dbReference type="AlphaFoldDB" id="A0A918DZ38"/>
<evidence type="ECO:0000313" key="3">
    <source>
        <dbReference type="Proteomes" id="UP000641932"/>
    </source>
</evidence>
<accession>A0A918DZ38</accession>
<sequence length="289" mass="30350">MTHYPAPAQAPLPAPPGAYSSPIPVVRTHLGHAIASEWTKIRTVRSTLWSLGVMFLLVVGIGMLMTGTVGENEYEYSPILSFGLPGVLLGQLCIVTLGVLVITSEYGTGMIRTTFTASPQRGRVLAAKAIVFFLVTFTLSTLACTIVALLNKAALEGRSINRFDGSAEHQVDTASASMGEFLRATVGVGLFMALLGLLSLAVGVLLRHSAGAITSMLGVVLLPLLASLFISQISVKEKLQEYSMPNLVGQLYGVPIHGDDGGWGLLGLLGLVTAGMLGAAYAVLRGRDV</sequence>